<accession>A0A8S4S740</accession>
<dbReference type="AlphaFoldDB" id="A0A8S4S740"/>
<feature type="domain" description="Fucosyltransferase C-terminal" evidence="2">
    <location>
        <begin position="2"/>
        <end position="52"/>
    </location>
</feature>
<dbReference type="SUPFAM" id="SSF53756">
    <property type="entry name" value="UDP-Glycosyltransferase/glycogen phosphorylase"/>
    <property type="match status" value="1"/>
</dbReference>
<comment type="caution">
    <text evidence="3">The sequence shown here is derived from an EMBL/GenBank/DDBJ whole genome shotgun (WGS) entry which is preliminary data.</text>
</comment>
<evidence type="ECO:0000313" key="4">
    <source>
        <dbReference type="Proteomes" id="UP000838756"/>
    </source>
</evidence>
<dbReference type="Proteomes" id="UP000838756">
    <property type="component" value="Unassembled WGS sequence"/>
</dbReference>
<sequence length="108" mass="12530">MGARPSEYAAVAPHNSYIHVDEFAGPEELAAYLRRLDEDDTLFNSYFKWKIAQVPNRNEPDTPGEINYKYILEHLQNNGYDDWIGLEYKPAGNTKNGLKWIKDYGYNL</sequence>
<dbReference type="GO" id="GO:0032580">
    <property type="term" value="C:Golgi cisterna membrane"/>
    <property type="evidence" value="ECO:0007669"/>
    <property type="project" value="UniProtKB-SubCell"/>
</dbReference>
<gene>
    <name evidence="3" type="primary">jg27809</name>
    <name evidence="3" type="ORF">PAEG_LOCUS21257</name>
</gene>
<dbReference type="InterPro" id="IPR050417">
    <property type="entry name" value="Sugar_Epim/Isomerase"/>
</dbReference>
<dbReference type="EMBL" id="CAKXAJ010025920">
    <property type="protein sequence ID" value="CAH2245955.1"/>
    <property type="molecule type" value="Genomic_DNA"/>
</dbReference>
<protein>
    <recommendedName>
        <fullName evidence="1">Fucosyltransferase</fullName>
        <ecNumber evidence="1">2.4.1.-</ecNumber>
    </recommendedName>
</protein>
<reference evidence="3" key="1">
    <citation type="submission" date="2022-03" db="EMBL/GenBank/DDBJ databases">
        <authorList>
            <person name="Lindestad O."/>
        </authorList>
    </citation>
    <scope>NUCLEOTIDE SEQUENCE</scope>
</reference>
<evidence type="ECO:0000313" key="3">
    <source>
        <dbReference type="EMBL" id="CAH2245955.1"/>
    </source>
</evidence>
<dbReference type="GO" id="GO:0008903">
    <property type="term" value="F:hydroxypyruvate isomerase activity"/>
    <property type="evidence" value="ECO:0007669"/>
    <property type="project" value="TreeGrafter"/>
</dbReference>
<dbReference type="InterPro" id="IPR038577">
    <property type="entry name" value="GT10-like_C_sf"/>
</dbReference>
<keyword evidence="1" id="KW-0812">Transmembrane</keyword>
<keyword evidence="1" id="KW-0333">Golgi apparatus</keyword>
<keyword evidence="4" id="KW-1185">Reference proteome</keyword>
<evidence type="ECO:0000256" key="1">
    <source>
        <dbReference type="RuleBase" id="RU003832"/>
    </source>
</evidence>
<dbReference type="GO" id="GO:0016757">
    <property type="term" value="F:glycosyltransferase activity"/>
    <property type="evidence" value="ECO:0007669"/>
    <property type="project" value="UniProtKB-UniRule"/>
</dbReference>
<proteinExistence type="inferred from homology"/>
<name>A0A8S4S740_9NEOP</name>
<dbReference type="Gene3D" id="3.40.50.11660">
    <property type="entry name" value="Glycosyl transferase family 10, C-terminal domain"/>
    <property type="match status" value="1"/>
</dbReference>
<dbReference type="GO" id="GO:0046487">
    <property type="term" value="P:glyoxylate metabolic process"/>
    <property type="evidence" value="ECO:0007669"/>
    <property type="project" value="TreeGrafter"/>
</dbReference>
<organism evidence="3 4">
    <name type="scientific">Pararge aegeria aegeria</name>
    <dbReference type="NCBI Taxonomy" id="348720"/>
    <lineage>
        <taxon>Eukaryota</taxon>
        <taxon>Metazoa</taxon>
        <taxon>Ecdysozoa</taxon>
        <taxon>Arthropoda</taxon>
        <taxon>Hexapoda</taxon>
        <taxon>Insecta</taxon>
        <taxon>Pterygota</taxon>
        <taxon>Neoptera</taxon>
        <taxon>Endopterygota</taxon>
        <taxon>Lepidoptera</taxon>
        <taxon>Glossata</taxon>
        <taxon>Ditrysia</taxon>
        <taxon>Papilionoidea</taxon>
        <taxon>Nymphalidae</taxon>
        <taxon>Satyrinae</taxon>
        <taxon>Satyrini</taxon>
        <taxon>Parargina</taxon>
        <taxon>Pararge</taxon>
    </lineage>
</organism>
<comment type="subcellular location">
    <subcellularLocation>
        <location evidence="1">Golgi apparatus</location>
        <location evidence="1">Golgi stack membrane</location>
        <topology evidence="1">Single-pass type II membrane protein</topology>
    </subcellularLocation>
</comment>
<dbReference type="EC" id="2.4.1.-" evidence="1"/>
<comment type="similarity">
    <text evidence="1">Belongs to the glycosyltransferase 10 family.</text>
</comment>
<dbReference type="PANTHER" id="PTHR43489">
    <property type="entry name" value="ISOMERASE"/>
    <property type="match status" value="1"/>
</dbReference>
<dbReference type="InterPro" id="IPR055270">
    <property type="entry name" value="Glyco_tran_10_C"/>
</dbReference>
<keyword evidence="1" id="KW-0328">Glycosyltransferase</keyword>
<dbReference type="Pfam" id="PF00852">
    <property type="entry name" value="Glyco_transf_10"/>
    <property type="match status" value="1"/>
</dbReference>
<dbReference type="PANTHER" id="PTHR43489:SF6">
    <property type="entry name" value="HYDROXYPYRUVATE ISOMERASE-RELATED"/>
    <property type="match status" value="1"/>
</dbReference>
<keyword evidence="1" id="KW-0472">Membrane</keyword>
<dbReference type="OrthoDB" id="427096at2759"/>
<keyword evidence="1" id="KW-0808">Transferase</keyword>
<evidence type="ECO:0000259" key="2">
    <source>
        <dbReference type="Pfam" id="PF00852"/>
    </source>
</evidence>